<accession>A0A0P1FFY8</accession>
<evidence type="ECO:0000313" key="1">
    <source>
        <dbReference type="EMBL" id="CUH66990.1"/>
    </source>
</evidence>
<keyword evidence="2" id="KW-1185">Reference proteome</keyword>
<evidence type="ECO:0000313" key="2">
    <source>
        <dbReference type="Proteomes" id="UP000051587"/>
    </source>
</evidence>
<evidence type="ECO:0008006" key="3">
    <source>
        <dbReference type="Google" id="ProtNLM"/>
    </source>
</evidence>
<name>A0A0P1FFY8_THAGE</name>
<dbReference type="STRING" id="53501.SAMN04488043_105303"/>
<organism evidence="1 2">
    <name type="scientific">Thalassovita gelatinovora</name>
    <name type="common">Thalassobius gelatinovorus</name>
    <dbReference type="NCBI Taxonomy" id="53501"/>
    <lineage>
        <taxon>Bacteria</taxon>
        <taxon>Pseudomonadati</taxon>
        <taxon>Pseudomonadota</taxon>
        <taxon>Alphaproteobacteria</taxon>
        <taxon>Rhodobacterales</taxon>
        <taxon>Roseobacteraceae</taxon>
        <taxon>Thalassovita</taxon>
    </lineage>
</organism>
<dbReference type="Proteomes" id="UP000051587">
    <property type="component" value="Unassembled WGS sequence"/>
</dbReference>
<proteinExistence type="predicted"/>
<gene>
    <name evidence="1" type="ORF">TG4357_02765</name>
</gene>
<dbReference type="AlphaFoldDB" id="A0A0P1FFY8"/>
<protein>
    <recommendedName>
        <fullName evidence="3">DUF4034 domain-containing protein</fullName>
    </recommendedName>
</protein>
<reference evidence="1 2" key="1">
    <citation type="submission" date="2015-09" db="EMBL/GenBank/DDBJ databases">
        <authorList>
            <consortium name="Swine Surveillance"/>
        </authorList>
    </citation>
    <scope>NUCLEOTIDE SEQUENCE [LARGE SCALE GENOMIC DNA]</scope>
    <source>
        <strain evidence="1 2">CECT 4357</strain>
    </source>
</reference>
<sequence>MYRKNPLTAPIKQLSLIKTLPRFLKTTTLKPRHRSQKTRSRTVPLPQIDALDIPIRDISAEQADRSTLEARGQFLARQDMWEELGQEIRAYDQARAVTSGGMSKADLMAYGARIDVVVPIQTALSDPGLLPQHAPRHGLREFEQVLNDHPDDYGVALVVINAYIDAAWAWRGEGWTGDIPADHWREFSLKMARAGDILDRYSPFECDSPALAATRCALLAAQQGAGQRIADDYEDLIDLDPANPRHMRAFGNHLLPRWFGSYNQLEIGARRAAAMTQDIWGMGGYAWTYLDALTVDPKAIALLDTDFFVEAMQDILRRRPDQHIANTFAAFCAVTLRQDRFQDPDHAASAKTLSDAFDWILRDHLREVHPLVWAMAKQGPDRISAAPETIARDGEIRARRRIAGHFDADIRRGARIVFDDRGPQVIAPR</sequence>
<dbReference type="EMBL" id="CYSA01000025">
    <property type="protein sequence ID" value="CUH66990.1"/>
    <property type="molecule type" value="Genomic_DNA"/>
</dbReference>
<dbReference type="RefSeq" id="WP_058263468.1">
    <property type="nucleotide sequence ID" value="NZ_CP051181.1"/>
</dbReference>